<dbReference type="SMART" id="SM00530">
    <property type="entry name" value="HTH_XRE"/>
    <property type="match status" value="1"/>
</dbReference>
<evidence type="ECO:0000313" key="4">
    <source>
        <dbReference type="Proteomes" id="UP000319976"/>
    </source>
</evidence>
<dbReference type="Gene3D" id="1.10.260.40">
    <property type="entry name" value="lambda repressor-like DNA-binding domains"/>
    <property type="match status" value="1"/>
</dbReference>
<dbReference type="InterPro" id="IPR010982">
    <property type="entry name" value="Lambda_DNA-bd_dom_sf"/>
</dbReference>
<dbReference type="EMBL" id="CP036316">
    <property type="protein sequence ID" value="QDT66621.1"/>
    <property type="molecule type" value="Genomic_DNA"/>
</dbReference>
<sequence length="68" mass="7594">MFGQVLRDARIAAGMTQEDLAHHAQVDRTYISQLERDLKSPTLAMLFRLCDAMGISAANMVAEVEKTR</sequence>
<keyword evidence="1" id="KW-0238">DNA-binding</keyword>
<keyword evidence="4" id="KW-1185">Reference proteome</keyword>
<evidence type="ECO:0000259" key="2">
    <source>
        <dbReference type="PROSITE" id="PS50943"/>
    </source>
</evidence>
<evidence type="ECO:0000313" key="3">
    <source>
        <dbReference type="EMBL" id="QDT66621.1"/>
    </source>
</evidence>
<feature type="domain" description="HTH cro/C1-type" evidence="2">
    <location>
        <begin position="6"/>
        <end position="60"/>
    </location>
</feature>
<dbReference type="PANTHER" id="PTHR46797:SF1">
    <property type="entry name" value="METHYLPHOSPHONATE SYNTHASE"/>
    <property type="match status" value="1"/>
</dbReference>
<reference evidence="3 4" key="1">
    <citation type="submission" date="2019-02" db="EMBL/GenBank/DDBJ databases">
        <title>Deep-cultivation of Planctomycetes and their phenomic and genomic characterization uncovers novel biology.</title>
        <authorList>
            <person name="Wiegand S."/>
            <person name="Jogler M."/>
            <person name="Boedeker C."/>
            <person name="Pinto D."/>
            <person name="Vollmers J."/>
            <person name="Rivas-Marin E."/>
            <person name="Kohn T."/>
            <person name="Peeters S.H."/>
            <person name="Heuer A."/>
            <person name="Rast P."/>
            <person name="Oberbeckmann S."/>
            <person name="Bunk B."/>
            <person name="Jeske O."/>
            <person name="Meyerdierks A."/>
            <person name="Storesund J.E."/>
            <person name="Kallscheuer N."/>
            <person name="Luecker S."/>
            <person name="Lage O.M."/>
            <person name="Pohl T."/>
            <person name="Merkel B.J."/>
            <person name="Hornburger P."/>
            <person name="Mueller R.-W."/>
            <person name="Bruemmer F."/>
            <person name="Labrenz M."/>
            <person name="Spormann A.M."/>
            <person name="Op den Camp H."/>
            <person name="Overmann J."/>
            <person name="Amann R."/>
            <person name="Jetten M.S.M."/>
            <person name="Mascher T."/>
            <person name="Medema M.H."/>
            <person name="Devos D.P."/>
            <person name="Kaster A.-K."/>
            <person name="Ovreas L."/>
            <person name="Rohde M."/>
            <person name="Galperin M.Y."/>
            <person name="Jogler C."/>
        </authorList>
    </citation>
    <scope>NUCLEOTIDE SEQUENCE [LARGE SCALE GENOMIC DNA]</scope>
    <source>
        <strain evidence="3 4">V22</strain>
    </source>
</reference>
<dbReference type="SUPFAM" id="SSF47413">
    <property type="entry name" value="lambda repressor-like DNA-binding domains"/>
    <property type="match status" value="1"/>
</dbReference>
<evidence type="ECO:0000256" key="1">
    <source>
        <dbReference type="ARBA" id="ARBA00023125"/>
    </source>
</evidence>
<dbReference type="AlphaFoldDB" id="A0A517TE23"/>
<dbReference type="Pfam" id="PF01381">
    <property type="entry name" value="HTH_3"/>
    <property type="match status" value="1"/>
</dbReference>
<organism evidence="3 4">
    <name type="scientific">Calycomorphotria hydatis</name>
    <dbReference type="NCBI Taxonomy" id="2528027"/>
    <lineage>
        <taxon>Bacteria</taxon>
        <taxon>Pseudomonadati</taxon>
        <taxon>Planctomycetota</taxon>
        <taxon>Planctomycetia</taxon>
        <taxon>Planctomycetales</taxon>
        <taxon>Planctomycetaceae</taxon>
        <taxon>Calycomorphotria</taxon>
    </lineage>
</organism>
<gene>
    <name evidence="3" type="ORF">V22_38920</name>
</gene>
<name>A0A517TE23_9PLAN</name>
<dbReference type="PANTHER" id="PTHR46797">
    <property type="entry name" value="HTH-TYPE TRANSCRIPTIONAL REGULATOR"/>
    <property type="match status" value="1"/>
</dbReference>
<dbReference type="CDD" id="cd00093">
    <property type="entry name" value="HTH_XRE"/>
    <property type="match status" value="1"/>
</dbReference>
<dbReference type="PROSITE" id="PS50943">
    <property type="entry name" value="HTH_CROC1"/>
    <property type="match status" value="1"/>
</dbReference>
<dbReference type="GO" id="GO:0005829">
    <property type="term" value="C:cytosol"/>
    <property type="evidence" value="ECO:0007669"/>
    <property type="project" value="TreeGrafter"/>
</dbReference>
<dbReference type="RefSeq" id="WP_145265856.1">
    <property type="nucleotide sequence ID" value="NZ_CP036316.1"/>
</dbReference>
<proteinExistence type="predicted"/>
<dbReference type="InterPro" id="IPR050807">
    <property type="entry name" value="TransReg_Diox_bact_type"/>
</dbReference>
<dbReference type="KEGG" id="chya:V22_38920"/>
<dbReference type="GO" id="GO:0003677">
    <property type="term" value="F:DNA binding"/>
    <property type="evidence" value="ECO:0007669"/>
    <property type="project" value="UniProtKB-KW"/>
</dbReference>
<protein>
    <submittedName>
        <fullName evidence="3">Anaerobic benzoate catabolism transcriptional regulator</fullName>
    </submittedName>
</protein>
<dbReference type="Proteomes" id="UP000319976">
    <property type="component" value="Chromosome"/>
</dbReference>
<dbReference type="InterPro" id="IPR001387">
    <property type="entry name" value="Cro/C1-type_HTH"/>
</dbReference>
<dbReference type="GO" id="GO:0003700">
    <property type="term" value="F:DNA-binding transcription factor activity"/>
    <property type="evidence" value="ECO:0007669"/>
    <property type="project" value="TreeGrafter"/>
</dbReference>
<accession>A0A517TE23</accession>
<dbReference type="OrthoDB" id="9814553at2"/>